<comment type="caution">
    <text evidence="1">The sequence shown here is derived from an EMBL/GenBank/DDBJ whole genome shotgun (WGS) entry which is preliminary data.</text>
</comment>
<protein>
    <submittedName>
        <fullName evidence="1">Uncharacterized protein</fullName>
    </submittedName>
</protein>
<proteinExistence type="predicted"/>
<reference evidence="1 2" key="1">
    <citation type="submission" date="2016-01" db="EMBL/GenBank/DDBJ databases">
        <authorList>
            <person name="Peeters C."/>
        </authorList>
    </citation>
    <scope>NUCLEOTIDE SEQUENCE [LARGE SCALE GENOMIC DNA]</scope>
    <source>
        <strain evidence="1">LMG 29315</strain>
    </source>
</reference>
<dbReference type="RefSeq" id="WP_040050077.1">
    <property type="nucleotide sequence ID" value="NZ_FCNV02000002.1"/>
</dbReference>
<evidence type="ECO:0000313" key="1">
    <source>
        <dbReference type="EMBL" id="SAL24632.1"/>
    </source>
</evidence>
<organism evidence="1 2">
    <name type="scientific">Caballeronia concitans</name>
    <dbReference type="NCBI Taxonomy" id="1777133"/>
    <lineage>
        <taxon>Bacteria</taxon>
        <taxon>Pseudomonadati</taxon>
        <taxon>Pseudomonadota</taxon>
        <taxon>Betaproteobacteria</taxon>
        <taxon>Burkholderiales</taxon>
        <taxon>Burkholderiaceae</taxon>
        <taxon>Caballeronia</taxon>
    </lineage>
</organism>
<dbReference type="Proteomes" id="UP000198263">
    <property type="component" value="Unassembled WGS sequence"/>
</dbReference>
<evidence type="ECO:0000313" key="2">
    <source>
        <dbReference type="Proteomes" id="UP000198263"/>
    </source>
</evidence>
<dbReference type="OrthoDB" id="9852902at2"/>
<name>A0A658QV31_9BURK</name>
<sequence length="214" mass="23478">MNDFDELTEFVEWEGDVEWIELPADAAKLAALNVPAAWHAALTQSPDVESCVLELWSGLAAVMPRTRAAFSKKAVALALLRTNKTPLSLVYVFDTGTILTARRGYPPVDALPDIARKFPVDLSPLYALHDGLTHFASGDAGPMPSDEWETLQDPESGEETLVKILMDGSEMLGFSISEPQCPAYFVQPEDDSVEQIDDVWALLDEILAAPIENF</sequence>
<gene>
    <name evidence="1" type="ORF">AWB72_01902</name>
</gene>
<keyword evidence="2" id="KW-1185">Reference proteome</keyword>
<dbReference type="EMBL" id="FCNV02000002">
    <property type="protein sequence ID" value="SAL24632.1"/>
    <property type="molecule type" value="Genomic_DNA"/>
</dbReference>
<accession>A0A658QV31</accession>
<dbReference type="AlphaFoldDB" id="A0A658QV31"/>